<protein>
    <submittedName>
        <fullName evidence="4">Amidohydrolase</fullName>
    </submittedName>
</protein>
<accession>A0A501XLT9</accession>
<feature type="region of interest" description="Disordered" evidence="2">
    <location>
        <begin position="398"/>
        <end position="417"/>
    </location>
</feature>
<keyword evidence="1" id="KW-0456">Lyase</keyword>
<evidence type="ECO:0000259" key="3">
    <source>
        <dbReference type="Pfam" id="PF04909"/>
    </source>
</evidence>
<dbReference type="InterPro" id="IPR032465">
    <property type="entry name" value="ACMSD"/>
</dbReference>
<name>A0A501XLT9_9SPHN</name>
<sequence>MQMNDMILVSVDDHVIEPPHMFEGRMPAKFANRAPRVIRSSKGRDIWTLDGKPIPMIGMNAVAGRAKHEYGMEAASYDEMRSAAYDVHARIDDMNANGVLGALCFPSFPSFGGKMFFDMEDKDLALACIRAYNDWHVDEWCGTYPDRLIPLAVLPLWSPELSAAEVRRVHAKGTNTVSLPDNTTQAGFPSIHDESWEPLWKAIADTDMMITAHMGTGNAATHASDQTPIDAWILTMPISIAVAAADWMHMKIWEKYPNMRITLAEGGVGWVPYFLERADITHDRHHEWTRAEFGGRLPSEVFKKHFMTCFIEERFGVDILDYLNDDMVTWECDYPHADTTWPRSPEVLWEAVKDLPAERINKITHGNAMREYKFDAFSRRPRERCTVGALRALAQGVDTEPKDMGGVTPGEDGRRVTSGDVERMLRESMSELA</sequence>
<dbReference type="PANTHER" id="PTHR21240:SF28">
    <property type="entry name" value="ISO-OROTATE DECARBOXYLASE (EUROFUNG)"/>
    <property type="match status" value="1"/>
</dbReference>
<dbReference type="PANTHER" id="PTHR21240">
    <property type="entry name" value="2-AMINO-3-CARBOXYLMUCONATE-6-SEMIALDEHYDE DECARBOXYLASE"/>
    <property type="match status" value="1"/>
</dbReference>
<dbReference type="GO" id="GO:0019748">
    <property type="term" value="P:secondary metabolic process"/>
    <property type="evidence" value="ECO:0007669"/>
    <property type="project" value="TreeGrafter"/>
</dbReference>
<dbReference type="RefSeq" id="WP_140927922.1">
    <property type="nucleotide sequence ID" value="NZ_VFSU01000022.1"/>
</dbReference>
<dbReference type="AlphaFoldDB" id="A0A501XLT9"/>
<keyword evidence="5" id="KW-1185">Reference proteome</keyword>
<reference evidence="4 5" key="1">
    <citation type="submission" date="2019-06" db="EMBL/GenBank/DDBJ databases">
        <authorList>
            <person name="Lee I."/>
            <person name="Jang G.I."/>
            <person name="Hwang C.Y."/>
        </authorList>
    </citation>
    <scope>NUCLEOTIDE SEQUENCE [LARGE SCALE GENOMIC DNA]</scope>
    <source>
        <strain evidence="4 5">PAMC 28131</strain>
    </source>
</reference>
<dbReference type="GO" id="GO:0016787">
    <property type="term" value="F:hydrolase activity"/>
    <property type="evidence" value="ECO:0007669"/>
    <property type="project" value="UniProtKB-KW"/>
</dbReference>
<dbReference type="EMBL" id="VFSU01000022">
    <property type="protein sequence ID" value="TPE61550.1"/>
    <property type="molecule type" value="Genomic_DNA"/>
</dbReference>
<dbReference type="Gene3D" id="3.20.20.140">
    <property type="entry name" value="Metal-dependent hydrolases"/>
    <property type="match status" value="1"/>
</dbReference>
<proteinExistence type="predicted"/>
<evidence type="ECO:0000256" key="1">
    <source>
        <dbReference type="ARBA" id="ARBA00023239"/>
    </source>
</evidence>
<evidence type="ECO:0000313" key="4">
    <source>
        <dbReference type="EMBL" id="TPE61550.1"/>
    </source>
</evidence>
<evidence type="ECO:0000313" key="5">
    <source>
        <dbReference type="Proteomes" id="UP000319897"/>
    </source>
</evidence>
<gene>
    <name evidence="4" type="ORF">FJQ54_08125</name>
</gene>
<dbReference type="InterPro" id="IPR006680">
    <property type="entry name" value="Amidohydro-rel"/>
</dbReference>
<comment type="caution">
    <text evidence="4">The sequence shown here is derived from an EMBL/GenBank/DDBJ whole genome shotgun (WGS) entry which is preliminary data.</text>
</comment>
<dbReference type="GO" id="GO:0005737">
    <property type="term" value="C:cytoplasm"/>
    <property type="evidence" value="ECO:0007669"/>
    <property type="project" value="TreeGrafter"/>
</dbReference>
<feature type="domain" description="Amidohydrolase-related" evidence="3">
    <location>
        <begin position="89"/>
        <end position="374"/>
    </location>
</feature>
<dbReference type="Proteomes" id="UP000319897">
    <property type="component" value="Unassembled WGS sequence"/>
</dbReference>
<keyword evidence="4" id="KW-0378">Hydrolase</keyword>
<dbReference type="GO" id="GO:0016831">
    <property type="term" value="F:carboxy-lyase activity"/>
    <property type="evidence" value="ECO:0007669"/>
    <property type="project" value="InterPro"/>
</dbReference>
<dbReference type="InterPro" id="IPR032466">
    <property type="entry name" value="Metal_Hydrolase"/>
</dbReference>
<organism evidence="4 5">
    <name type="scientific">Sandaracinobacter neustonicus</name>
    <dbReference type="NCBI Taxonomy" id="1715348"/>
    <lineage>
        <taxon>Bacteria</taxon>
        <taxon>Pseudomonadati</taxon>
        <taxon>Pseudomonadota</taxon>
        <taxon>Alphaproteobacteria</taxon>
        <taxon>Sphingomonadales</taxon>
        <taxon>Sphingosinicellaceae</taxon>
        <taxon>Sandaracinobacter</taxon>
    </lineage>
</organism>
<dbReference type="Pfam" id="PF04909">
    <property type="entry name" value="Amidohydro_2"/>
    <property type="match status" value="1"/>
</dbReference>
<evidence type="ECO:0000256" key="2">
    <source>
        <dbReference type="SAM" id="MobiDB-lite"/>
    </source>
</evidence>
<dbReference type="SUPFAM" id="SSF51556">
    <property type="entry name" value="Metallo-dependent hydrolases"/>
    <property type="match status" value="1"/>
</dbReference>
<dbReference type="OrthoDB" id="9799024at2"/>